<gene>
    <name evidence="2" type="ORF">M097_0138</name>
</gene>
<dbReference type="Proteomes" id="UP000028134">
    <property type="component" value="Unassembled WGS sequence"/>
</dbReference>
<dbReference type="InterPro" id="IPR054426">
    <property type="entry name" value="S1CSD-TOTE-1"/>
</dbReference>
<protein>
    <recommendedName>
        <fullName evidence="1">TOTE conflict systems S1/CSD-like domain-containing protein</fullName>
    </recommendedName>
</protein>
<dbReference type="GeneID" id="78404405"/>
<dbReference type="Pfam" id="PF22860">
    <property type="entry name" value="DUF7017"/>
    <property type="match status" value="1"/>
</dbReference>
<evidence type="ECO:0000313" key="2">
    <source>
        <dbReference type="EMBL" id="KDS33878.1"/>
    </source>
</evidence>
<dbReference type="SUPFAM" id="SSF48452">
    <property type="entry name" value="TPR-like"/>
    <property type="match status" value="1"/>
</dbReference>
<accession>A0A078RF03</accession>
<dbReference type="InterPro" id="IPR011990">
    <property type="entry name" value="TPR-like_helical_dom_sf"/>
</dbReference>
<comment type="caution">
    <text evidence="2">The sequence shown here is derived from an EMBL/GenBank/DDBJ whole genome shotgun (WGS) entry which is preliminary data.</text>
</comment>
<organism evidence="2 3">
    <name type="scientific">Phocaeicola vulgatus str. 3775 SL</name>
    <name type="common">B</name>
    <name type="synonym">iv</name>
    <dbReference type="NCBI Taxonomy" id="1339350"/>
    <lineage>
        <taxon>Bacteria</taxon>
        <taxon>Pseudomonadati</taxon>
        <taxon>Bacteroidota</taxon>
        <taxon>Bacteroidia</taxon>
        <taxon>Bacteroidales</taxon>
        <taxon>Bacteroidaceae</taxon>
        <taxon>Phocaeicola</taxon>
    </lineage>
</organism>
<dbReference type="Pfam" id="PF22708">
    <property type="entry name" value="S1CSD-TOTE-1"/>
    <property type="match status" value="1"/>
</dbReference>
<name>A0A078RF03_PHOVU</name>
<sequence length="842" mass="98708">MSVKEVTLLRKSGNLKEAYKMAIDDLKEDRNNPWAQMSLFWVLRDICQQLCNRNAIDKAKICLKEMSSLLPTMVDDSGAGERAYTNLYKRLQPNADAISKASELSKNDPSNAYVQVKNYIDSANDVDSALHEELGWIIYRYIKAKISNLTSLEIRTLLKDYMYLRNERPSMLHSQILNFALSFSKEHSDFSFYRFFMLWEPENLRYEDLNKGYYNGSEIPSLISRICRQIVNSGEDIDVEMLCEKINLPKTETLDLLREPQFWEIMNLHKEGKMREMFEAFTVYNKRNAVYGASHWHSEVLKIAERHMNGQETWRFIYFFRDWRYENLMDADWKEETDNNGNTYKPLAVKAAKKCYEYLKESHPRDAELVSWLDSLYNVLIERAKKDEWILRQRAIIYTWQQQYDLAINVYKSLLLEMSEKYYVWSELADCIQDSNELKIALLSKALLVERNEDFLGSIHLTLADLLIKEELTSEALCELNIYKKFHENTSRKYQEYIERVDISVIPPNNNKLLYNRYATIAEEYAFSEIEAKEVTLVDRWEKDGKTYCTLTNGVDVIFQVNVKRFPFLTNAIFGSVFRVKCHVDKEEKQIQTSCFSWNKTKVTEAKYIPLCMHKSETRLWMGLPQKFGYVEYLNEEKKILHIVTQDSQQIFQAFKEKWGTISKGDFVSFREYTIIKKNENKVVIANVEKVNKETALPNFNSGIVVVDDINIQKKLFHYTFGQGKIGGIVFFNDTDLRPEVGQCLKIFYCVTKDRKGEKRPIVLNVEETAEINTSAIKTIQGHLELKYKNGSWDDSPDFAFIGDYYVHHSVLCEYNITKDCYVTADVIYAGQGKWKVIKIHQ</sequence>
<evidence type="ECO:0000259" key="1">
    <source>
        <dbReference type="Pfam" id="PF22708"/>
    </source>
</evidence>
<dbReference type="PATRIC" id="fig|1339350.3.peg.133"/>
<dbReference type="EMBL" id="JNHI01000001">
    <property type="protein sequence ID" value="KDS33878.1"/>
    <property type="molecule type" value="Genomic_DNA"/>
</dbReference>
<reference evidence="2 3" key="1">
    <citation type="submission" date="2014-04" db="EMBL/GenBank/DDBJ databases">
        <authorList>
            <person name="Sears C."/>
            <person name="Carroll K."/>
            <person name="Sack B.R."/>
            <person name="Qadri F."/>
            <person name="Myers L.L."/>
            <person name="Chung G.-T."/>
            <person name="Escheverria P."/>
            <person name="Fraser C.M."/>
            <person name="Sadzewicz L."/>
            <person name="Shefchek K.A."/>
            <person name="Tallon L."/>
            <person name="Das S.P."/>
            <person name="Daugherty S."/>
            <person name="Mongodin E.F."/>
        </authorList>
    </citation>
    <scope>NUCLEOTIDE SEQUENCE [LARGE SCALE GENOMIC DNA]</scope>
    <source>
        <strain evidence="3">3775 SL(B) 10 (iv)</strain>
    </source>
</reference>
<dbReference type="AlphaFoldDB" id="A0A078RF03"/>
<proteinExistence type="predicted"/>
<evidence type="ECO:0000313" key="3">
    <source>
        <dbReference type="Proteomes" id="UP000028134"/>
    </source>
</evidence>
<dbReference type="InterPro" id="IPR054283">
    <property type="entry name" value="DUF7017"/>
</dbReference>
<dbReference type="RefSeq" id="WP_008142063.1">
    <property type="nucleotide sequence ID" value="NZ_JNHI01000001.1"/>
</dbReference>
<feature type="domain" description="TOTE conflict systems S1/CSD-like" evidence="1">
    <location>
        <begin position="699"/>
        <end position="756"/>
    </location>
</feature>